<evidence type="ECO:0000313" key="1">
    <source>
        <dbReference type="EMBL" id="CAI4049394.1"/>
    </source>
</evidence>
<dbReference type="EMBL" id="OX365940">
    <property type="protein sequence ID" value="CAI4049394.1"/>
    <property type="molecule type" value="Genomic_DNA"/>
</dbReference>
<proteinExistence type="predicted"/>
<sequence length="311" mass="36099">MNIDQLGVSPLAILEVNFLHESSSSSKDHSWFLLLGFKQDQTGEVYIPINDNETDSGWYVEKVIRIPVHANLQIDQESLQRKISLVNVTQKDICVLGVLDLYRSDHDEDIENEMTGRILTQLIPLSLMYLIRYNLSYPPASSQEFINNLKGYQIESQIQVGTRIILEFLQNKVQINDMNEKYQILIPDNDVDLHRDEILISDNTMGLNRDEFKLIDMNDQETNIQEYNNSAIRKLIERLNRMIKFLENYNIDGNSFSGGRDVILRKISMLITQLQRGGTNDMNYLLDNKINEIRLLEISCKQWEISNALKK</sequence>
<reference evidence="1" key="1">
    <citation type="submission" date="2022-10" db="EMBL/GenBank/DDBJ databases">
        <authorList>
            <person name="Byrne P K."/>
        </authorList>
    </citation>
    <scope>NUCLEOTIDE SEQUENCE</scope>
    <source>
        <strain evidence="1">ZP964</strain>
    </source>
</reference>
<protein>
    <recommendedName>
        <fullName evidence="3">Csi1p</fullName>
    </recommendedName>
</protein>
<organism evidence="1 2">
    <name type="scientific">Saccharomyces uvarum</name>
    <name type="common">Yeast</name>
    <name type="synonym">Saccharomyces bayanus var. uvarum</name>
    <dbReference type="NCBI Taxonomy" id="230603"/>
    <lineage>
        <taxon>Eukaryota</taxon>
        <taxon>Fungi</taxon>
        <taxon>Dikarya</taxon>
        <taxon>Ascomycota</taxon>
        <taxon>Saccharomycotina</taxon>
        <taxon>Saccharomycetes</taxon>
        <taxon>Saccharomycetales</taxon>
        <taxon>Saccharomycetaceae</taxon>
        <taxon>Saccharomyces</taxon>
    </lineage>
</organism>
<keyword evidence="2" id="KW-1185">Reference proteome</keyword>
<gene>
    <name evidence="1" type="primary">SUVZ13G1640</name>
    <name evidence="1" type="ORF">SUVZ_13G1640</name>
</gene>
<evidence type="ECO:0008006" key="3">
    <source>
        <dbReference type="Google" id="ProtNLM"/>
    </source>
</evidence>
<name>A0ABN8WK17_SACUV</name>
<dbReference type="Proteomes" id="UP001162085">
    <property type="component" value="Chromosome 13"/>
</dbReference>
<accession>A0ABN8WK17</accession>
<evidence type="ECO:0000313" key="2">
    <source>
        <dbReference type="Proteomes" id="UP001162085"/>
    </source>
</evidence>